<protein>
    <submittedName>
        <fullName evidence="2">Uncharacterized protein</fullName>
    </submittedName>
</protein>
<gene>
    <name evidence="2" type="ORF">PPERSA_07450</name>
</gene>
<keyword evidence="3" id="KW-1185">Reference proteome</keyword>
<accession>A0A0V0QAW0</accession>
<keyword evidence="1" id="KW-0472">Membrane</keyword>
<dbReference type="OrthoDB" id="312646at2759"/>
<organism evidence="2 3">
    <name type="scientific">Pseudocohnilembus persalinus</name>
    <name type="common">Ciliate</name>
    <dbReference type="NCBI Taxonomy" id="266149"/>
    <lineage>
        <taxon>Eukaryota</taxon>
        <taxon>Sar</taxon>
        <taxon>Alveolata</taxon>
        <taxon>Ciliophora</taxon>
        <taxon>Intramacronucleata</taxon>
        <taxon>Oligohymenophorea</taxon>
        <taxon>Scuticociliatia</taxon>
        <taxon>Philasterida</taxon>
        <taxon>Pseudocohnilembidae</taxon>
        <taxon>Pseudocohnilembus</taxon>
    </lineage>
</organism>
<dbReference type="EMBL" id="LDAU01000220">
    <property type="protein sequence ID" value="KRW99207.1"/>
    <property type="molecule type" value="Genomic_DNA"/>
</dbReference>
<keyword evidence="1" id="KW-0812">Transmembrane</keyword>
<dbReference type="Proteomes" id="UP000054937">
    <property type="component" value="Unassembled WGS sequence"/>
</dbReference>
<dbReference type="InParanoid" id="A0A0V0QAW0"/>
<proteinExistence type="predicted"/>
<sequence>MEKFLLTLFNKKLNAYNILEAENKTENNINFRMPQKNLEYIEDDVVNIIETILNSVEDCERELQQDEVNMPFTFFSLKISIGLLQTITAGLLTFIGASVQYKIFSD</sequence>
<evidence type="ECO:0000256" key="1">
    <source>
        <dbReference type="SAM" id="Phobius"/>
    </source>
</evidence>
<evidence type="ECO:0000313" key="3">
    <source>
        <dbReference type="Proteomes" id="UP000054937"/>
    </source>
</evidence>
<evidence type="ECO:0000313" key="2">
    <source>
        <dbReference type="EMBL" id="KRW99207.1"/>
    </source>
</evidence>
<comment type="caution">
    <text evidence="2">The sequence shown here is derived from an EMBL/GenBank/DDBJ whole genome shotgun (WGS) entry which is preliminary data.</text>
</comment>
<feature type="transmembrane region" description="Helical" evidence="1">
    <location>
        <begin position="79"/>
        <end position="99"/>
    </location>
</feature>
<keyword evidence="1" id="KW-1133">Transmembrane helix</keyword>
<name>A0A0V0QAW0_PSEPJ</name>
<dbReference type="AlphaFoldDB" id="A0A0V0QAW0"/>
<reference evidence="2 3" key="1">
    <citation type="journal article" date="2015" name="Sci. Rep.">
        <title>Genome of the facultative scuticociliatosis pathogen Pseudocohnilembus persalinus provides insight into its virulence through horizontal gene transfer.</title>
        <authorList>
            <person name="Xiong J."/>
            <person name="Wang G."/>
            <person name="Cheng J."/>
            <person name="Tian M."/>
            <person name="Pan X."/>
            <person name="Warren A."/>
            <person name="Jiang C."/>
            <person name="Yuan D."/>
            <person name="Miao W."/>
        </authorList>
    </citation>
    <scope>NUCLEOTIDE SEQUENCE [LARGE SCALE GENOMIC DNA]</scope>
    <source>
        <strain evidence="2">36N120E</strain>
    </source>
</reference>